<evidence type="ECO:0000256" key="8">
    <source>
        <dbReference type="ARBA" id="ARBA00030592"/>
    </source>
</evidence>
<feature type="domain" description="Mur ligase C-terminal" evidence="11">
    <location>
        <begin position="300"/>
        <end position="419"/>
    </location>
</feature>
<dbReference type="PANTHER" id="PTHR11136:SF0">
    <property type="entry name" value="DIHYDROFOLATE SYNTHETASE-RELATED"/>
    <property type="match status" value="1"/>
</dbReference>
<dbReference type="Pfam" id="PF02875">
    <property type="entry name" value="Mur_ligase_C"/>
    <property type="match status" value="1"/>
</dbReference>
<keyword evidence="14" id="KW-1185">Reference proteome</keyword>
<comment type="caution">
    <text evidence="13">The sequence shown here is derived from an EMBL/GenBank/DDBJ whole genome shotgun (WGS) entry which is preliminary data.</text>
</comment>
<evidence type="ECO:0000256" key="10">
    <source>
        <dbReference type="PIRNR" id="PIRNR001563"/>
    </source>
</evidence>
<evidence type="ECO:0000313" key="14">
    <source>
        <dbReference type="Proteomes" id="UP000596929"/>
    </source>
</evidence>
<protein>
    <recommendedName>
        <fullName evidence="2">tetrahydrofolate synthase</fullName>
        <ecNumber evidence="2">6.3.2.17</ecNumber>
    </recommendedName>
    <alternativeName>
        <fullName evidence="8">Tetrahydrofolylpolyglutamate synthase</fullName>
    </alternativeName>
</protein>
<evidence type="ECO:0000256" key="5">
    <source>
        <dbReference type="ARBA" id="ARBA00022741"/>
    </source>
</evidence>
<dbReference type="PIRSF" id="PIRSF001563">
    <property type="entry name" value="Folylpolyglu_synth"/>
    <property type="match status" value="1"/>
</dbReference>
<evidence type="ECO:0000256" key="1">
    <source>
        <dbReference type="ARBA" id="ARBA00008276"/>
    </source>
</evidence>
<comment type="similarity">
    <text evidence="1 10">Belongs to the folylpolyglutamate synthase family.</text>
</comment>
<dbReference type="EC" id="6.3.2.17" evidence="2"/>
<gene>
    <name evidence="13" type="ORF">H8S20_00850</name>
</gene>
<dbReference type="RefSeq" id="WP_186859162.1">
    <property type="nucleotide sequence ID" value="NZ_JACOOO010000001.1"/>
</dbReference>
<accession>A0ABR7D7S6</accession>
<sequence>MNMNYNQAMKYITGVGNFGSNYGLERTLRLLELLGNPQENLKLIHIAGTNGKGSTTSMITKMLSGLGYKVGMYTSPFLEEFEERIQINGENIPKDVLAEMVTLIKPSIDKVKEEGYGHPTEFEMITVLMLLYFEKEKVDFGVVEVGLGGRLDSTNVIIPIVSVITSISFDHTNLLGNSLKEIAGEKCGIIKKDIPTVVFPQYEEAKDVVLNKCKVENSRLYEVNLNDAELLEIIKGDKPFQRVKIRGTKEYILDLPLLGEHQIYNLALAIKVLEVIERQGLIILNNEAIEKSIREVKWKGRLEVLRNKPLVVIDGAHNIQGIATLKTNIEKYFNYENVYLILGILADKDVEKMVEEIAPLAKKVYAVTPNSIRAELAQDLKMEIIEYNKNCEAYESYEDAFNNALKDANENDLIIASGSLYMIGDMRKIIVKGKGSKN</sequence>
<dbReference type="InterPro" id="IPR036615">
    <property type="entry name" value="Mur_ligase_C_dom_sf"/>
</dbReference>
<dbReference type="PROSITE" id="PS01011">
    <property type="entry name" value="FOLYLPOLYGLU_SYNT_1"/>
    <property type="match status" value="1"/>
</dbReference>
<evidence type="ECO:0000256" key="2">
    <source>
        <dbReference type="ARBA" id="ARBA00013025"/>
    </source>
</evidence>
<dbReference type="PROSITE" id="PS01012">
    <property type="entry name" value="FOLYLPOLYGLU_SYNT_2"/>
    <property type="match status" value="1"/>
</dbReference>
<dbReference type="Gene3D" id="3.40.1190.10">
    <property type="entry name" value="Mur-like, catalytic domain"/>
    <property type="match status" value="1"/>
</dbReference>
<dbReference type="EMBL" id="JACOOO010000001">
    <property type="protein sequence ID" value="MBC5627434.1"/>
    <property type="molecule type" value="Genomic_DNA"/>
</dbReference>
<organism evidence="13 14">
    <name type="scientific">Clostridium hominis</name>
    <dbReference type="NCBI Taxonomy" id="2763036"/>
    <lineage>
        <taxon>Bacteria</taxon>
        <taxon>Bacillati</taxon>
        <taxon>Bacillota</taxon>
        <taxon>Clostridia</taxon>
        <taxon>Eubacteriales</taxon>
        <taxon>Clostridiaceae</taxon>
        <taxon>Clostridium</taxon>
    </lineage>
</organism>
<comment type="catalytic activity">
    <reaction evidence="9">
        <text>(6S)-5,6,7,8-tetrahydrofolyl-(gamma-L-Glu)(n) + L-glutamate + ATP = (6S)-5,6,7,8-tetrahydrofolyl-(gamma-L-Glu)(n+1) + ADP + phosphate + H(+)</text>
        <dbReference type="Rhea" id="RHEA:10580"/>
        <dbReference type="Rhea" id="RHEA-COMP:14738"/>
        <dbReference type="Rhea" id="RHEA-COMP:14740"/>
        <dbReference type="ChEBI" id="CHEBI:15378"/>
        <dbReference type="ChEBI" id="CHEBI:29985"/>
        <dbReference type="ChEBI" id="CHEBI:30616"/>
        <dbReference type="ChEBI" id="CHEBI:43474"/>
        <dbReference type="ChEBI" id="CHEBI:141005"/>
        <dbReference type="ChEBI" id="CHEBI:456216"/>
        <dbReference type="EC" id="6.3.2.17"/>
    </reaction>
</comment>
<dbReference type="PANTHER" id="PTHR11136">
    <property type="entry name" value="FOLYLPOLYGLUTAMATE SYNTHASE-RELATED"/>
    <property type="match status" value="1"/>
</dbReference>
<dbReference type="Proteomes" id="UP000596929">
    <property type="component" value="Unassembled WGS sequence"/>
</dbReference>
<evidence type="ECO:0000256" key="4">
    <source>
        <dbReference type="ARBA" id="ARBA00022723"/>
    </source>
</evidence>
<proteinExistence type="inferred from homology"/>
<evidence type="ECO:0000256" key="7">
    <source>
        <dbReference type="ARBA" id="ARBA00022842"/>
    </source>
</evidence>
<evidence type="ECO:0000313" key="13">
    <source>
        <dbReference type="EMBL" id="MBC5627434.1"/>
    </source>
</evidence>
<dbReference type="SUPFAM" id="SSF53623">
    <property type="entry name" value="MurD-like peptide ligases, catalytic domain"/>
    <property type="match status" value="1"/>
</dbReference>
<keyword evidence="7" id="KW-0460">Magnesium</keyword>
<keyword evidence="5 10" id="KW-0547">Nucleotide-binding</keyword>
<feature type="domain" description="Mur ligase central" evidence="12">
    <location>
        <begin position="46"/>
        <end position="272"/>
    </location>
</feature>
<evidence type="ECO:0000259" key="11">
    <source>
        <dbReference type="Pfam" id="PF02875"/>
    </source>
</evidence>
<name>A0ABR7D7S6_9CLOT</name>
<evidence type="ECO:0000259" key="12">
    <source>
        <dbReference type="Pfam" id="PF08245"/>
    </source>
</evidence>
<evidence type="ECO:0000256" key="6">
    <source>
        <dbReference type="ARBA" id="ARBA00022840"/>
    </source>
</evidence>
<evidence type="ECO:0000256" key="3">
    <source>
        <dbReference type="ARBA" id="ARBA00022598"/>
    </source>
</evidence>
<reference evidence="13 14" key="1">
    <citation type="submission" date="2020-08" db="EMBL/GenBank/DDBJ databases">
        <title>Genome public.</title>
        <authorList>
            <person name="Liu C."/>
            <person name="Sun Q."/>
        </authorList>
    </citation>
    <scope>NUCLEOTIDE SEQUENCE [LARGE SCALE GENOMIC DNA]</scope>
    <source>
        <strain evidence="13 14">NSJ-6</strain>
    </source>
</reference>
<keyword evidence="6 10" id="KW-0067">ATP-binding</keyword>
<dbReference type="InterPro" id="IPR004101">
    <property type="entry name" value="Mur_ligase_C"/>
</dbReference>
<keyword evidence="3 10" id="KW-0436">Ligase</keyword>
<dbReference type="SUPFAM" id="SSF53244">
    <property type="entry name" value="MurD-like peptide ligases, peptide-binding domain"/>
    <property type="match status" value="1"/>
</dbReference>
<dbReference type="InterPro" id="IPR013221">
    <property type="entry name" value="Mur_ligase_cen"/>
</dbReference>
<keyword evidence="4" id="KW-0479">Metal-binding</keyword>
<evidence type="ECO:0000256" key="9">
    <source>
        <dbReference type="ARBA" id="ARBA00047493"/>
    </source>
</evidence>
<dbReference type="InterPro" id="IPR018109">
    <property type="entry name" value="Folylpolyglutamate_synth_CS"/>
</dbReference>
<dbReference type="NCBIfam" id="TIGR01499">
    <property type="entry name" value="folC"/>
    <property type="match status" value="1"/>
</dbReference>
<dbReference type="Gene3D" id="3.90.190.20">
    <property type="entry name" value="Mur ligase, C-terminal domain"/>
    <property type="match status" value="1"/>
</dbReference>
<dbReference type="Pfam" id="PF08245">
    <property type="entry name" value="Mur_ligase_M"/>
    <property type="match status" value="1"/>
</dbReference>
<dbReference type="InterPro" id="IPR001645">
    <property type="entry name" value="Folylpolyglutamate_synth"/>
</dbReference>
<dbReference type="InterPro" id="IPR036565">
    <property type="entry name" value="Mur-like_cat_sf"/>
</dbReference>